<evidence type="ECO:0008006" key="8">
    <source>
        <dbReference type="Google" id="ProtNLM"/>
    </source>
</evidence>
<keyword evidence="2 5" id="KW-0812">Transmembrane</keyword>
<dbReference type="GO" id="GO:0030026">
    <property type="term" value="P:intracellular manganese ion homeostasis"/>
    <property type="evidence" value="ECO:0007669"/>
    <property type="project" value="InterPro"/>
</dbReference>
<name>A0A1G2APX3_9BACT</name>
<dbReference type="Pfam" id="PF01988">
    <property type="entry name" value="VIT1"/>
    <property type="match status" value="1"/>
</dbReference>
<organism evidence="6 7">
    <name type="scientific">Candidatus Kerfeldbacteria bacterium RIFCSPHIGHO2_02_FULL_42_14</name>
    <dbReference type="NCBI Taxonomy" id="1798540"/>
    <lineage>
        <taxon>Bacteria</taxon>
        <taxon>Candidatus Kerfeldiibacteriota</taxon>
    </lineage>
</organism>
<keyword evidence="3 5" id="KW-1133">Transmembrane helix</keyword>
<evidence type="ECO:0000256" key="5">
    <source>
        <dbReference type="SAM" id="Phobius"/>
    </source>
</evidence>
<evidence type="ECO:0000256" key="2">
    <source>
        <dbReference type="ARBA" id="ARBA00022692"/>
    </source>
</evidence>
<comment type="subcellular location">
    <subcellularLocation>
        <location evidence="1">Endomembrane system</location>
        <topology evidence="1">Multi-pass membrane protein</topology>
    </subcellularLocation>
</comment>
<dbReference type="GO" id="GO:0005384">
    <property type="term" value="F:manganese ion transmembrane transporter activity"/>
    <property type="evidence" value="ECO:0007669"/>
    <property type="project" value="InterPro"/>
</dbReference>
<comment type="caution">
    <text evidence="6">The sequence shown here is derived from an EMBL/GenBank/DDBJ whole genome shotgun (WGS) entry which is preliminary data.</text>
</comment>
<evidence type="ECO:0000313" key="6">
    <source>
        <dbReference type="EMBL" id="OGY78958.1"/>
    </source>
</evidence>
<proteinExistence type="predicted"/>
<dbReference type="PANTHER" id="PTHR31851">
    <property type="entry name" value="FE(2+)/MN(2+) TRANSPORTER PCL1"/>
    <property type="match status" value="1"/>
</dbReference>
<accession>A0A1G2APX3</accession>
<sequence>MTDATAAPIHIPPRKPRTPQAKYIRSIVYGGLDGTITTFAIVAGVSGAHLSSQILLILGVANLIADGVSMAFGDFLSTAAEQEYRDAERRYEAWELYHRPEHEKKEIITFYREKGMSKKDAQQLADIFFKYPQSTLDLMMIEEHGILPNQASAWKNALYTFGAFVVFGFVPVLTYVIDFFAHDVVYTFFIASMLTGITLFVLGALKTRITGVAWFRAGLKMLLVGGFAAALSYSIGALLAMLL</sequence>
<protein>
    <recommendedName>
        <fullName evidence="8">GMP synthase</fullName>
    </recommendedName>
</protein>
<dbReference type="Proteomes" id="UP000177165">
    <property type="component" value="Unassembled WGS sequence"/>
</dbReference>
<feature type="transmembrane region" description="Helical" evidence="5">
    <location>
        <begin position="157"/>
        <end position="178"/>
    </location>
</feature>
<keyword evidence="4 5" id="KW-0472">Membrane</keyword>
<feature type="transmembrane region" description="Helical" evidence="5">
    <location>
        <begin position="27"/>
        <end position="48"/>
    </location>
</feature>
<evidence type="ECO:0000313" key="7">
    <source>
        <dbReference type="Proteomes" id="UP000177165"/>
    </source>
</evidence>
<reference evidence="6 7" key="1">
    <citation type="journal article" date="2016" name="Nat. Commun.">
        <title>Thousands of microbial genomes shed light on interconnected biogeochemical processes in an aquifer system.</title>
        <authorList>
            <person name="Anantharaman K."/>
            <person name="Brown C.T."/>
            <person name="Hug L.A."/>
            <person name="Sharon I."/>
            <person name="Castelle C.J."/>
            <person name="Probst A.J."/>
            <person name="Thomas B.C."/>
            <person name="Singh A."/>
            <person name="Wilkins M.J."/>
            <person name="Karaoz U."/>
            <person name="Brodie E.L."/>
            <person name="Williams K.H."/>
            <person name="Hubbard S.S."/>
            <person name="Banfield J.F."/>
        </authorList>
    </citation>
    <scope>NUCLEOTIDE SEQUENCE [LARGE SCALE GENOMIC DNA]</scope>
</reference>
<feature type="transmembrane region" description="Helical" evidence="5">
    <location>
        <begin position="54"/>
        <end position="76"/>
    </location>
</feature>
<feature type="transmembrane region" description="Helical" evidence="5">
    <location>
        <begin position="217"/>
        <end position="242"/>
    </location>
</feature>
<dbReference type="GO" id="GO:0012505">
    <property type="term" value="C:endomembrane system"/>
    <property type="evidence" value="ECO:0007669"/>
    <property type="project" value="UniProtKB-SubCell"/>
</dbReference>
<evidence type="ECO:0000256" key="3">
    <source>
        <dbReference type="ARBA" id="ARBA00022989"/>
    </source>
</evidence>
<gene>
    <name evidence="6" type="ORF">A3B74_03645</name>
</gene>
<evidence type="ECO:0000256" key="4">
    <source>
        <dbReference type="ARBA" id="ARBA00023136"/>
    </source>
</evidence>
<dbReference type="AlphaFoldDB" id="A0A1G2APX3"/>
<evidence type="ECO:0000256" key="1">
    <source>
        <dbReference type="ARBA" id="ARBA00004127"/>
    </source>
</evidence>
<dbReference type="InterPro" id="IPR008217">
    <property type="entry name" value="Ccc1_fam"/>
</dbReference>
<dbReference type="STRING" id="1798540.A3B74_03645"/>
<dbReference type="EMBL" id="MHKB01000011">
    <property type="protein sequence ID" value="OGY78958.1"/>
    <property type="molecule type" value="Genomic_DNA"/>
</dbReference>
<feature type="transmembrane region" description="Helical" evidence="5">
    <location>
        <begin position="184"/>
        <end position="205"/>
    </location>
</feature>